<sequence>MRNRLTWLRFCGLRPGDAVPDVNTLWDCCVALIKAGRIPEEWKEQPAKLRQRDRNDRWTTKWTPLNVTDLIRDIRKSGGTDILCRRHN</sequence>
<gene>
    <name evidence="1" type="ORF">FHS48_001787</name>
</gene>
<evidence type="ECO:0000313" key="2">
    <source>
        <dbReference type="Proteomes" id="UP000544872"/>
    </source>
</evidence>
<dbReference type="EMBL" id="JACIIX010000005">
    <property type="protein sequence ID" value="MBB6210372.1"/>
    <property type="molecule type" value="Genomic_DNA"/>
</dbReference>
<name>A0A7W9ZGU5_NOVIT</name>
<dbReference type="AlphaFoldDB" id="A0A7W9ZGU5"/>
<dbReference type="Proteomes" id="UP000544872">
    <property type="component" value="Unassembled WGS sequence"/>
</dbReference>
<evidence type="ECO:0008006" key="3">
    <source>
        <dbReference type="Google" id="ProtNLM"/>
    </source>
</evidence>
<protein>
    <recommendedName>
        <fullName evidence="3">Transposase InsH N-terminal domain-containing protein</fullName>
    </recommendedName>
</protein>
<organism evidence="1 2">
    <name type="scientific">Novispirillum itersonii</name>
    <name type="common">Aquaspirillum itersonii</name>
    <dbReference type="NCBI Taxonomy" id="189"/>
    <lineage>
        <taxon>Bacteria</taxon>
        <taxon>Pseudomonadati</taxon>
        <taxon>Pseudomonadota</taxon>
        <taxon>Alphaproteobacteria</taxon>
        <taxon>Rhodospirillales</taxon>
        <taxon>Novispirillaceae</taxon>
        <taxon>Novispirillum</taxon>
    </lineage>
</organism>
<dbReference type="RefSeq" id="WP_184263201.1">
    <property type="nucleotide sequence ID" value="NZ_JACIIX010000005.1"/>
</dbReference>
<reference evidence="1 2" key="1">
    <citation type="submission" date="2020-08" db="EMBL/GenBank/DDBJ databases">
        <title>Genomic Encyclopedia of Type Strains, Phase IV (KMG-IV): sequencing the most valuable type-strain genomes for metagenomic binning, comparative biology and taxonomic classification.</title>
        <authorList>
            <person name="Goeker M."/>
        </authorList>
    </citation>
    <scope>NUCLEOTIDE SEQUENCE [LARGE SCALE GENOMIC DNA]</scope>
    <source>
        <strain evidence="1 2">DSM 11590</strain>
    </source>
</reference>
<evidence type="ECO:0000313" key="1">
    <source>
        <dbReference type="EMBL" id="MBB6210372.1"/>
    </source>
</evidence>
<keyword evidence="2" id="KW-1185">Reference proteome</keyword>
<comment type="caution">
    <text evidence="1">The sequence shown here is derived from an EMBL/GenBank/DDBJ whole genome shotgun (WGS) entry which is preliminary data.</text>
</comment>
<accession>A0A7W9ZGU5</accession>
<proteinExistence type="predicted"/>